<keyword evidence="3" id="KW-1185">Reference proteome</keyword>
<comment type="caution">
    <text evidence="2">The sequence shown here is derived from an EMBL/GenBank/DDBJ whole genome shotgun (WGS) entry which is preliminary data.</text>
</comment>
<dbReference type="EMBL" id="JASNJE010000006">
    <property type="protein sequence ID" value="MDK3072807.1"/>
    <property type="molecule type" value="Genomic_DNA"/>
</dbReference>
<proteinExistence type="predicted"/>
<evidence type="ECO:0000313" key="2">
    <source>
        <dbReference type="EMBL" id="MDK3072807.1"/>
    </source>
</evidence>
<evidence type="ECO:0008006" key="4">
    <source>
        <dbReference type="Google" id="ProtNLM"/>
    </source>
</evidence>
<sequence>MRTAADRSLRRPRDLVERRFNKPKNARRVAARHAKTAESFPGFIDTTSIRIWMRYLSV</sequence>
<reference evidence="2 3" key="1">
    <citation type="submission" date="2023-05" db="EMBL/GenBank/DDBJ databases">
        <title>Sedimentitalea sp. nov. JM2-8.</title>
        <authorList>
            <person name="Huang J."/>
        </authorList>
    </citation>
    <scope>NUCLEOTIDE SEQUENCE [LARGE SCALE GENOMIC DNA]</scope>
    <source>
        <strain evidence="2 3">JM2-8</strain>
    </source>
</reference>
<feature type="region of interest" description="Disordered" evidence="1">
    <location>
        <begin position="1"/>
        <end position="32"/>
    </location>
</feature>
<evidence type="ECO:0000313" key="3">
    <source>
        <dbReference type="Proteomes" id="UP001227126"/>
    </source>
</evidence>
<organism evidence="2 3">
    <name type="scientific">Sedimentitalea xiamensis</name>
    <dbReference type="NCBI Taxonomy" id="3050037"/>
    <lineage>
        <taxon>Bacteria</taxon>
        <taxon>Pseudomonadati</taxon>
        <taxon>Pseudomonadota</taxon>
        <taxon>Alphaproteobacteria</taxon>
        <taxon>Rhodobacterales</taxon>
        <taxon>Paracoccaceae</taxon>
        <taxon>Sedimentitalea</taxon>
    </lineage>
</organism>
<dbReference type="Proteomes" id="UP001227126">
    <property type="component" value="Unassembled WGS sequence"/>
</dbReference>
<accession>A0ABT7FCG5</accession>
<feature type="compositionally biased region" description="Basic and acidic residues" evidence="1">
    <location>
        <begin position="1"/>
        <end position="20"/>
    </location>
</feature>
<gene>
    <name evidence="2" type="ORF">QO034_06775</name>
</gene>
<name>A0ABT7FCG5_9RHOB</name>
<protein>
    <recommendedName>
        <fullName evidence="4">Transposase</fullName>
    </recommendedName>
</protein>
<feature type="compositionally biased region" description="Basic residues" evidence="1">
    <location>
        <begin position="21"/>
        <end position="32"/>
    </location>
</feature>
<evidence type="ECO:0000256" key="1">
    <source>
        <dbReference type="SAM" id="MobiDB-lite"/>
    </source>
</evidence>